<organism evidence="1 2">
    <name type="scientific">Acetobacter pasteurianus</name>
    <name type="common">Acetobacter turbidans</name>
    <dbReference type="NCBI Taxonomy" id="438"/>
    <lineage>
        <taxon>Bacteria</taxon>
        <taxon>Pseudomonadati</taxon>
        <taxon>Pseudomonadota</taxon>
        <taxon>Alphaproteobacteria</taxon>
        <taxon>Acetobacterales</taxon>
        <taxon>Acetobacteraceae</taxon>
        <taxon>Acetobacter</taxon>
    </lineage>
</organism>
<gene>
    <name evidence="1" type="ORF">SRCM100623_01467</name>
</gene>
<dbReference type="EMBL" id="LYUD01000099">
    <property type="protein sequence ID" value="OAZ72924.1"/>
    <property type="molecule type" value="Genomic_DNA"/>
</dbReference>
<evidence type="ECO:0000313" key="1">
    <source>
        <dbReference type="EMBL" id="OAZ72924.1"/>
    </source>
</evidence>
<accession>A0A1A0DCS8</accession>
<name>A0A1A0DCS8_ACEPA</name>
<comment type="caution">
    <text evidence="1">The sequence shown here is derived from an EMBL/GenBank/DDBJ whole genome shotgun (WGS) entry which is preliminary data.</text>
</comment>
<dbReference type="Proteomes" id="UP000093796">
    <property type="component" value="Unassembled WGS sequence"/>
</dbReference>
<proteinExistence type="predicted"/>
<evidence type="ECO:0000313" key="2">
    <source>
        <dbReference type="Proteomes" id="UP000093796"/>
    </source>
</evidence>
<dbReference type="AlphaFoldDB" id="A0A1A0DCS8"/>
<dbReference type="PATRIC" id="fig|438.15.peg.1652"/>
<sequence length="31" mass="3189">MGFPPKNAAGQIAFGGLGKTGRTLLNEEVLT</sequence>
<protein>
    <submittedName>
        <fullName evidence="1">Uncharacterized protein</fullName>
    </submittedName>
</protein>
<reference evidence="1 2" key="1">
    <citation type="submission" date="2016-05" db="EMBL/GenBank/DDBJ databases">
        <title>Genome sequencing of Acetobacter pasteurianus strain SRCM100623.</title>
        <authorList>
            <person name="Song Y.R."/>
        </authorList>
    </citation>
    <scope>NUCLEOTIDE SEQUENCE [LARGE SCALE GENOMIC DNA]</scope>
    <source>
        <strain evidence="1 2">SRCM100623</strain>
    </source>
</reference>